<dbReference type="InterPro" id="IPR001791">
    <property type="entry name" value="Laminin_G"/>
</dbReference>
<evidence type="ECO:0000313" key="15">
    <source>
        <dbReference type="Proteomes" id="UP000326759"/>
    </source>
</evidence>
<keyword evidence="9" id="KW-0325">Glycoprotein</keyword>
<evidence type="ECO:0000313" key="14">
    <source>
        <dbReference type="EMBL" id="KAB7507357.1"/>
    </source>
</evidence>
<dbReference type="Gene3D" id="3.80.10.10">
    <property type="entry name" value="Ribonuclease Inhibitor"/>
    <property type="match status" value="5"/>
</dbReference>
<dbReference type="SMART" id="SM00082">
    <property type="entry name" value="LRRCT"/>
    <property type="match status" value="4"/>
</dbReference>
<dbReference type="InterPro" id="IPR000372">
    <property type="entry name" value="LRRNT"/>
</dbReference>
<keyword evidence="5" id="KW-0433">Leucine-rich repeat</keyword>
<feature type="domain" description="EGF-like" evidence="13">
    <location>
        <begin position="727"/>
        <end position="762"/>
    </location>
</feature>
<feature type="domain" description="EGF-like" evidence="13">
    <location>
        <begin position="881"/>
        <end position="917"/>
    </location>
</feature>
<dbReference type="CDD" id="cd00054">
    <property type="entry name" value="EGF_CA"/>
    <property type="match status" value="5"/>
</dbReference>
<feature type="disulfide bond" evidence="10">
    <location>
        <begin position="907"/>
        <end position="916"/>
    </location>
</feature>
<keyword evidence="6" id="KW-0732">Signal</keyword>
<proteinExistence type="predicted"/>
<feature type="domain" description="EGF-like" evidence="13">
    <location>
        <begin position="1160"/>
        <end position="1197"/>
    </location>
</feature>
<dbReference type="GO" id="GO:0048495">
    <property type="term" value="F:Roundabout binding"/>
    <property type="evidence" value="ECO:0007669"/>
    <property type="project" value="TreeGrafter"/>
</dbReference>
<evidence type="ECO:0000259" key="12">
    <source>
        <dbReference type="PROSITE" id="PS50025"/>
    </source>
</evidence>
<gene>
    <name evidence="14" type="primary">sli_0</name>
    <name evidence="14" type="ORF">Anas_08895</name>
</gene>
<dbReference type="Pfam" id="PF12661">
    <property type="entry name" value="hEGF"/>
    <property type="match status" value="1"/>
</dbReference>
<dbReference type="InterPro" id="IPR000152">
    <property type="entry name" value="EGF-type_Asp/Asn_hydroxyl_site"/>
</dbReference>
<dbReference type="Pfam" id="PF13855">
    <property type="entry name" value="LRR_8"/>
    <property type="match status" value="4"/>
</dbReference>
<evidence type="ECO:0000256" key="8">
    <source>
        <dbReference type="ARBA" id="ARBA00023157"/>
    </source>
</evidence>
<dbReference type="SUPFAM" id="SSF49899">
    <property type="entry name" value="Concanavalin A-like lectins/glucanases"/>
    <property type="match status" value="1"/>
</dbReference>
<dbReference type="SMART" id="SM00179">
    <property type="entry name" value="EGF_CA"/>
    <property type="match status" value="7"/>
</dbReference>
<dbReference type="SMART" id="SM00013">
    <property type="entry name" value="LRRNT"/>
    <property type="match status" value="2"/>
</dbReference>
<dbReference type="PROSITE" id="PS00022">
    <property type="entry name" value="EGF_1"/>
    <property type="match status" value="7"/>
</dbReference>
<dbReference type="InterPro" id="IPR000483">
    <property type="entry name" value="Cys-rich_flank_reg_C"/>
</dbReference>
<keyword evidence="15" id="KW-1185">Reference proteome</keyword>
<dbReference type="PROSITE" id="PS01186">
    <property type="entry name" value="EGF_2"/>
    <property type="match status" value="6"/>
</dbReference>
<dbReference type="InterPro" id="IPR001881">
    <property type="entry name" value="EGF-like_Ca-bd_dom"/>
</dbReference>
<dbReference type="SUPFAM" id="SSF57196">
    <property type="entry name" value="EGF/Laminin"/>
    <property type="match status" value="6"/>
</dbReference>
<dbReference type="GO" id="GO:0007411">
    <property type="term" value="P:axon guidance"/>
    <property type="evidence" value="ECO:0007669"/>
    <property type="project" value="TreeGrafter"/>
</dbReference>
<dbReference type="InterPro" id="IPR000742">
    <property type="entry name" value="EGF"/>
</dbReference>
<evidence type="ECO:0000256" key="3">
    <source>
        <dbReference type="ARBA" id="ARBA00022525"/>
    </source>
</evidence>
<dbReference type="Pfam" id="PF01462">
    <property type="entry name" value="LRRNT"/>
    <property type="match status" value="1"/>
</dbReference>
<dbReference type="PROSITE" id="PS50025">
    <property type="entry name" value="LAM_G_DOMAIN"/>
    <property type="match status" value="1"/>
</dbReference>
<dbReference type="Pfam" id="PF00054">
    <property type="entry name" value="Laminin_G_1"/>
    <property type="match status" value="1"/>
</dbReference>
<dbReference type="Pfam" id="PF00008">
    <property type="entry name" value="EGF"/>
    <property type="match status" value="5"/>
</dbReference>
<dbReference type="SMART" id="SM00369">
    <property type="entry name" value="LRR_TYP"/>
    <property type="match status" value="11"/>
</dbReference>
<evidence type="ECO:0000256" key="5">
    <source>
        <dbReference type="ARBA" id="ARBA00022614"/>
    </source>
</evidence>
<feature type="disulfide bond" evidence="10">
    <location>
        <begin position="1187"/>
        <end position="1196"/>
    </location>
</feature>
<keyword evidence="2" id="KW-0217">Developmental protein</keyword>
<keyword evidence="8 10" id="KW-1015">Disulfide bond</keyword>
<dbReference type="SUPFAM" id="SSF52058">
    <property type="entry name" value="L domain-like"/>
    <property type="match status" value="3"/>
</dbReference>
<feature type="domain" description="EGF-like" evidence="13">
    <location>
        <begin position="841"/>
        <end position="879"/>
    </location>
</feature>
<evidence type="ECO:0000256" key="2">
    <source>
        <dbReference type="ARBA" id="ARBA00022473"/>
    </source>
</evidence>
<dbReference type="InterPro" id="IPR001611">
    <property type="entry name" value="Leu-rich_rpt"/>
</dbReference>
<evidence type="ECO:0000256" key="10">
    <source>
        <dbReference type="PROSITE-ProRule" id="PRU00076"/>
    </source>
</evidence>
<evidence type="ECO:0000256" key="4">
    <source>
        <dbReference type="ARBA" id="ARBA00022536"/>
    </source>
</evidence>
<dbReference type="Gene3D" id="2.10.25.10">
    <property type="entry name" value="Laminin"/>
    <property type="match status" value="7"/>
</dbReference>
<sequence length="1275" mass="143913">MGNIINFVEVGQYKSDRIKQQLHDNEISNIERGTFSDLKNLERLRLDRNKLKHLPDHLFESCHKLYKLLLDENQLSCIDEHAFDGLEYLEILTLTNNNITTLWRGTFEATPRLRALRVSGNRLICDCHLAWLGRWLAAAPHLAPYIRCSSPYRLKDRLVTDVLDEEFKCTGLVDHVERECSLAPLCPRACRRLEHNEITEVPEKSFPSYQYLQRMVLYGNKISSLSPKVFRGLTNLQLLLLNANQIRCVHKESFKDLHNLNLLSLYDNQIMSIPNGTFEPLVKIQTMHLGANPFVCDCHLSWLAHYLSKNPIETSGARCKEPGRFSKKLLGRVKEENLKCINELRAKYIGRCKDESQCPALCLCDGSRVDCSGRDLSFPPKKIPASTIQLDLSYNLMTTLDTGKGLSDLSALAELRSLDLSHNRLVTLSSKFFIGASKLSSLDLSENHISCISKKLLEHIPQVTHIDLTGNPLRCDCRLKWFIKWLDAHPSVPIPRCELPKNIQNTSLTKVSESFLECSESSLVEECSANLFCPSECQCIKGIVRCSRNHLTEIPKGIPPDTTELYLDVNEIKSIDTSKIQHLKALKRLDFSNNQIAILQNNTFKELENLATLVVSYNKLGCVERDAFRGLKNLRLLSLHGNDVSYLPEGTFKDLQSLSHIALGANPLYCDCSLAWLAKWVKNDYVEPGIAKCAEPRTLRDKLVLTTTPAMFTCQEKVPYEVLAKCDMCYTFPCQNGGSCTSLPGKNYECICAPGYHGTECQYKIDACYGNPCVNGGTCKVFETGRFSCHCPLGFEGEHCEKNIDECINHKCINGGVCVDEINTYSCSCPEGFSGEHCQIKVTFCSKSFNPCENGATCKESSKGYTCLCSDGWQGVNCSQNLDDCLGNMCQNGAQCIDGIGSYECKCVGDWSGRFCELGPSVLQQTEPCLQHDCHHGVCIVPRGKSEYVCKCHSGYSGKYCEYQTSLSFVDMKSFLQMESPSFKKHVNISLSFTTSKTSGILLYLGQNREHLAVELFQKRIRISFDCGNRPTSVMFSYEVVSNEKKHTVELNVDSHNITLRIDGGKPRKMTNRGKSPYLNVDSPLFVGGIPQDMAEHAVRLWHVRDATSCLDELSINEKVQDLSKSEKQNKVIPGCGDAEQRDEGKPLEEVKVKNNDDTEKNICEKNRCENGKCRPRKDKKGYRCRCKKGFSGKFCNKVPTCQKASQKAYVYDYGCRSRRPVRQFRCEGSCGHQCCRPKRYRTKKVAMICNDGTKFIKKVDIIRKCRCLRKCTDD</sequence>
<dbReference type="FunFam" id="2.10.25.10:FF:000045">
    <property type="entry name" value="Slit guidance ligand 2"/>
    <property type="match status" value="2"/>
</dbReference>
<dbReference type="InterPro" id="IPR003591">
    <property type="entry name" value="Leu-rich_rpt_typical-subtyp"/>
</dbReference>
<dbReference type="InterPro" id="IPR051355">
    <property type="entry name" value="Notch/Slit_guidance"/>
</dbReference>
<dbReference type="CDD" id="cd00110">
    <property type="entry name" value="LamG"/>
    <property type="match status" value="1"/>
</dbReference>
<dbReference type="Gene3D" id="2.60.120.200">
    <property type="match status" value="1"/>
</dbReference>
<dbReference type="SMART" id="SM00365">
    <property type="entry name" value="LRR_SD22"/>
    <property type="match status" value="3"/>
</dbReference>
<comment type="subcellular location">
    <subcellularLocation>
        <location evidence="1">Secreted</location>
    </subcellularLocation>
</comment>
<evidence type="ECO:0000256" key="7">
    <source>
        <dbReference type="ARBA" id="ARBA00022737"/>
    </source>
</evidence>
<feature type="domain" description="CTCK" evidence="11">
    <location>
        <begin position="1196"/>
        <end position="1273"/>
    </location>
</feature>
<feature type="domain" description="EGF-like" evidence="13">
    <location>
        <begin position="803"/>
        <end position="839"/>
    </location>
</feature>
<dbReference type="PROSITE" id="PS51450">
    <property type="entry name" value="LRR"/>
    <property type="match status" value="4"/>
</dbReference>
<keyword evidence="7" id="KW-0677">Repeat</keyword>
<dbReference type="FunFam" id="2.10.25.10:FF:000851">
    <property type="entry name" value="Slit homolog 1 protein"/>
    <property type="match status" value="1"/>
</dbReference>
<dbReference type="FunFam" id="3.80.10.10:FF:000002">
    <property type="entry name" value="Slit guidance ligand 2"/>
    <property type="match status" value="2"/>
</dbReference>
<comment type="caution">
    <text evidence="10">Lacks conserved residue(s) required for the propagation of feature annotation.</text>
</comment>
<feature type="disulfide bond" evidence="10">
    <location>
        <begin position="952"/>
        <end position="961"/>
    </location>
</feature>
<dbReference type="InterPro" id="IPR013032">
    <property type="entry name" value="EGF-like_CS"/>
</dbReference>
<feature type="disulfide bond" evidence="10">
    <location>
        <begin position="1164"/>
        <end position="1174"/>
    </location>
</feature>
<dbReference type="OrthoDB" id="283575at2759"/>
<dbReference type="FunFam" id="3.80.10.10:FF:000004">
    <property type="entry name" value="Slit guidance ligand 2"/>
    <property type="match status" value="1"/>
</dbReference>
<dbReference type="PANTHER" id="PTHR45836">
    <property type="entry name" value="SLIT HOMOLOG"/>
    <property type="match status" value="1"/>
</dbReference>
<dbReference type="PROSITE" id="PS01185">
    <property type="entry name" value="CTCK_1"/>
    <property type="match status" value="1"/>
</dbReference>
<keyword evidence="4 10" id="KW-0245">EGF-like domain</keyword>
<dbReference type="SMART" id="SM00181">
    <property type="entry name" value="EGF"/>
    <property type="match status" value="7"/>
</dbReference>
<dbReference type="InterPro" id="IPR006207">
    <property type="entry name" value="Cys_knot_C"/>
</dbReference>
<dbReference type="PROSITE" id="PS50026">
    <property type="entry name" value="EGF_3"/>
    <property type="match status" value="7"/>
</dbReference>
<dbReference type="EMBL" id="SEYY01000393">
    <property type="protein sequence ID" value="KAB7507357.1"/>
    <property type="molecule type" value="Genomic_DNA"/>
</dbReference>
<dbReference type="Proteomes" id="UP000326759">
    <property type="component" value="Unassembled WGS sequence"/>
</dbReference>
<dbReference type="AlphaFoldDB" id="A0A5N5TME9"/>
<feature type="domain" description="EGF-like" evidence="13">
    <location>
        <begin position="764"/>
        <end position="801"/>
    </location>
</feature>
<comment type="caution">
    <text evidence="14">The sequence shown here is derived from an EMBL/GenBank/DDBJ whole genome shotgun (WGS) entry which is preliminary data.</text>
</comment>
<dbReference type="GO" id="GO:0008201">
    <property type="term" value="F:heparin binding"/>
    <property type="evidence" value="ECO:0007669"/>
    <property type="project" value="TreeGrafter"/>
</dbReference>
<dbReference type="Pfam" id="PF01463">
    <property type="entry name" value="LRRCT"/>
    <property type="match status" value="2"/>
</dbReference>
<feature type="disulfide bond" evidence="10">
    <location>
        <begin position="869"/>
        <end position="878"/>
    </location>
</feature>
<name>A0A5N5TME9_9CRUS</name>
<keyword evidence="3" id="KW-0964">Secreted</keyword>
<dbReference type="InterPro" id="IPR032675">
    <property type="entry name" value="LRR_dom_sf"/>
</dbReference>
<dbReference type="GO" id="GO:0005576">
    <property type="term" value="C:extracellular region"/>
    <property type="evidence" value="ECO:0007669"/>
    <property type="project" value="UniProtKB-SubCell"/>
</dbReference>
<feature type="disulfide bond" evidence="10">
    <location>
        <begin position="829"/>
        <end position="838"/>
    </location>
</feature>
<feature type="domain" description="Laminin G" evidence="12">
    <location>
        <begin position="965"/>
        <end position="1136"/>
    </location>
</feature>
<dbReference type="GO" id="GO:0005509">
    <property type="term" value="F:calcium ion binding"/>
    <property type="evidence" value="ECO:0007669"/>
    <property type="project" value="InterPro"/>
</dbReference>
<accession>A0A5N5TME9</accession>
<reference evidence="14 15" key="1">
    <citation type="journal article" date="2019" name="PLoS Biol.">
        <title>Sex chromosomes control vertical transmission of feminizing Wolbachia symbionts in an isopod.</title>
        <authorList>
            <person name="Becking T."/>
            <person name="Chebbi M.A."/>
            <person name="Giraud I."/>
            <person name="Moumen B."/>
            <person name="Laverre T."/>
            <person name="Caubet Y."/>
            <person name="Peccoud J."/>
            <person name="Gilbert C."/>
            <person name="Cordaux R."/>
        </authorList>
    </citation>
    <scope>NUCLEOTIDE SEQUENCE [LARGE SCALE GENOMIC DNA]</scope>
    <source>
        <strain evidence="14">ANa2</strain>
        <tissue evidence="14">Whole body excluding digestive tract and cuticle</tissue>
    </source>
</reference>
<evidence type="ECO:0000256" key="1">
    <source>
        <dbReference type="ARBA" id="ARBA00004613"/>
    </source>
</evidence>
<dbReference type="PROSITE" id="PS01225">
    <property type="entry name" value="CTCK_2"/>
    <property type="match status" value="1"/>
</dbReference>
<organism evidence="14 15">
    <name type="scientific">Armadillidium nasatum</name>
    <dbReference type="NCBI Taxonomy" id="96803"/>
    <lineage>
        <taxon>Eukaryota</taxon>
        <taxon>Metazoa</taxon>
        <taxon>Ecdysozoa</taxon>
        <taxon>Arthropoda</taxon>
        <taxon>Crustacea</taxon>
        <taxon>Multicrustacea</taxon>
        <taxon>Malacostraca</taxon>
        <taxon>Eumalacostraca</taxon>
        <taxon>Peracarida</taxon>
        <taxon>Isopoda</taxon>
        <taxon>Oniscidea</taxon>
        <taxon>Crinocheta</taxon>
        <taxon>Armadillidiidae</taxon>
        <taxon>Armadillidium</taxon>
    </lineage>
</organism>
<dbReference type="InterPro" id="IPR018097">
    <property type="entry name" value="EGF_Ca-bd_CS"/>
</dbReference>
<dbReference type="PROSITE" id="PS00010">
    <property type="entry name" value="ASX_HYDROXYL"/>
    <property type="match status" value="2"/>
</dbReference>
<protein>
    <submittedName>
        <fullName evidence="14">Protein slit</fullName>
    </submittedName>
</protein>
<evidence type="ECO:0000259" key="13">
    <source>
        <dbReference type="PROSITE" id="PS50026"/>
    </source>
</evidence>
<feature type="disulfide bond" evidence="10">
    <location>
        <begin position="791"/>
        <end position="800"/>
    </location>
</feature>
<dbReference type="SMART" id="SM00282">
    <property type="entry name" value="LamG"/>
    <property type="match status" value="1"/>
</dbReference>
<dbReference type="FunFam" id="2.10.25.10:FF:000063">
    <property type="entry name" value="Slit guidance ligand 2"/>
    <property type="match status" value="1"/>
</dbReference>
<feature type="disulfide bond" evidence="10">
    <location>
        <begin position="929"/>
        <end position="939"/>
    </location>
</feature>
<evidence type="ECO:0000256" key="6">
    <source>
        <dbReference type="ARBA" id="ARBA00022729"/>
    </source>
</evidence>
<dbReference type="InterPro" id="IPR013320">
    <property type="entry name" value="ConA-like_dom_sf"/>
</dbReference>
<dbReference type="PANTHER" id="PTHR45836:SF4">
    <property type="entry name" value="PROTEIN SLIT"/>
    <property type="match status" value="1"/>
</dbReference>
<dbReference type="GO" id="GO:0048513">
    <property type="term" value="P:animal organ development"/>
    <property type="evidence" value="ECO:0007669"/>
    <property type="project" value="UniProtKB-ARBA"/>
</dbReference>
<evidence type="ECO:0000256" key="9">
    <source>
        <dbReference type="ARBA" id="ARBA00023180"/>
    </source>
</evidence>
<dbReference type="FunFam" id="2.10.25.10:FF:000173">
    <property type="entry name" value="Neurogenic locus notch protein 2"/>
    <property type="match status" value="1"/>
</dbReference>
<feature type="domain" description="EGF-like" evidence="13">
    <location>
        <begin position="925"/>
        <end position="962"/>
    </location>
</feature>
<feature type="disulfide bond" evidence="10">
    <location>
        <begin position="752"/>
        <end position="761"/>
    </location>
</feature>
<dbReference type="SMART" id="SM00041">
    <property type="entry name" value="CT"/>
    <property type="match status" value="1"/>
</dbReference>
<evidence type="ECO:0000259" key="11">
    <source>
        <dbReference type="PROSITE" id="PS01225"/>
    </source>
</evidence>
<dbReference type="PROSITE" id="PS01187">
    <property type="entry name" value="EGF_CA"/>
    <property type="match status" value="2"/>
</dbReference>